<name>A0ABT0I5M4_9ACTN</name>
<dbReference type="InterPro" id="IPR036890">
    <property type="entry name" value="HATPase_C_sf"/>
</dbReference>
<dbReference type="GO" id="GO:0005524">
    <property type="term" value="F:ATP binding"/>
    <property type="evidence" value="ECO:0007669"/>
    <property type="project" value="UniProtKB-KW"/>
</dbReference>
<evidence type="ECO:0000313" key="4">
    <source>
        <dbReference type="Proteomes" id="UP001522868"/>
    </source>
</evidence>
<reference evidence="3 4" key="1">
    <citation type="submission" date="2022-04" db="EMBL/GenBank/DDBJ databases">
        <title>Streptomyces sp. nov. LCR6-01 isolated from Lichen of Dirinaria sp.</title>
        <authorList>
            <person name="Kanchanasin P."/>
            <person name="Tanasupawat S."/>
            <person name="Phongsopitanun W."/>
        </authorList>
    </citation>
    <scope>NUCLEOTIDE SEQUENCE [LARGE SCALE GENOMIC DNA]</scope>
    <source>
        <strain evidence="3 4">LCR6-01</strain>
    </source>
</reference>
<keyword evidence="4" id="KW-1185">Reference proteome</keyword>
<dbReference type="RefSeq" id="WP_248631809.1">
    <property type="nucleotide sequence ID" value="NZ_JALPTH010000003.1"/>
</dbReference>
<evidence type="ECO:0000259" key="2">
    <source>
        <dbReference type="Pfam" id="PF13581"/>
    </source>
</evidence>
<proteinExistence type="predicted"/>
<sequence length="180" mass="18731">MNAPVLAPLPRRERAAACDQLTLVAAKSAVSCARAFTRLALAKWCAEGVQDDALLVVSELVTNAVNATGVPAGAEAGPNVVTVRLLGADGRLTVEVWDVSRERPVLTDAAEGDEGGRGLALVGALAARWGSDAGPGGKVVWAELHTAATPMRTPGRVPWQQPWAPCDGDLLRRVLAGLQK</sequence>
<dbReference type="Pfam" id="PF13581">
    <property type="entry name" value="HATPase_c_2"/>
    <property type="match status" value="1"/>
</dbReference>
<dbReference type="EMBL" id="JALPTH010000003">
    <property type="protein sequence ID" value="MCK8676621.1"/>
    <property type="molecule type" value="Genomic_DNA"/>
</dbReference>
<evidence type="ECO:0000313" key="3">
    <source>
        <dbReference type="EMBL" id="MCK8676621.1"/>
    </source>
</evidence>
<dbReference type="InterPro" id="IPR003594">
    <property type="entry name" value="HATPase_dom"/>
</dbReference>
<dbReference type="CDD" id="cd16936">
    <property type="entry name" value="HATPase_RsbW-like"/>
    <property type="match status" value="1"/>
</dbReference>
<keyword evidence="1" id="KW-0418">Kinase</keyword>
<organism evidence="3 4">
    <name type="scientific">Streptomyces lichenis</name>
    <dbReference type="NCBI Taxonomy" id="2306967"/>
    <lineage>
        <taxon>Bacteria</taxon>
        <taxon>Bacillati</taxon>
        <taxon>Actinomycetota</taxon>
        <taxon>Actinomycetes</taxon>
        <taxon>Kitasatosporales</taxon>
        <taxon>Streptomycetaceae</taxon>
        <taxon>Streptomyces</taxon>
    </lineage>
</organism>
<protein>
    <submittedName>
        <fullName evidence="3">ATP-binding protein</fullName>
    </submittedName>
</protein>
<gene>
    <name evidence="3" type="ORF">M1O15_04250</name>
</gene>
<dbReference type="PANTHER" id="PTHR35526">
    <property type="entry name" value="ANTI-SIGMA-F FACTOR RSBW-RELATED"/>
    <property type="match status" value="1"/>
</dbReference>
<keyword evidence="3" id="KW-0547">Nucleotide-binding</keyword>
<keyword evidence="3" id="KW-0067">ATP-binding</keyword>
<dbReference type="SUPFAM" id="SSF55874">
    <property type="entry name" value="ATPase domain of HSP90 chaperone/DNA topoisomerase II/histidine kinase"/>
    <property type="match status" value="1"/>
</dbReference>
<dbReference type="PANTHER" id="PTHR35526:SF3">
    <property type="entry name" value="ANTI-SIGMA-F FACTOR RSBW"/>
    <property type="match status" value="1"/>
</dbReference>
<keyword evidence="1" id="KW-0808">Transferase</keyword>
<comment type="caution">
    <text evidence="3">The sequence shown here is derived from an EMBL/GenBank/DDBJ whole genome shotgun (WGS) entry which is preliminary data.</text>
</comment>
<evidence type="ECO:0000256" key="1">
    <source>
        <dbReference type="ARBA" id="ARBA00022527"/>
    </source>
</evidence>
<dbReference type="InterPro" id="IPR050267">
    <property type="entry name" value="Anti-sigma-factor_SerPK"/>
</dbReference>
<accession>A0ABT0I5M4</accession>
<dbReference type="Gene3D" id="3.30.565.10">
    <property type="entry name" value="Histidine kinase-like ATPase, C-terminal domain"/>
    <property type="match status" value="1"/>
</dbReference>
<feature type="domain" description="Histidine kinase/HSP90-like ATPase" evidence="2">
    <location>
        <begin position="33"/>
        <end position="142"/>
    </location>
</feature>
<dbReference type="Proteomes" id="UP001522868">
    <property type="component" value="Unassembled WGS sequence"/>
</dbReference>
<keyword evidence="1" id="KW-0723">Serine/threonine-protein kinase</keyword>